<feature type="transmembrane region" description="Helical" evidence="7">
    <location>
        <begin position="68"/>
        <end position="88"/>
    </location>
</feature>
<keyword evidence="3 7" id="KW-0812">Transmembrane</keyword>
<dbReference type="PANTHER" id="PTHR43731">
    <property type="entry name" value="RHOMBOID PROTEASE"/>
    <property type="match status" value="1"/>
</dbReference>
<evidence type="ECO:0000256" key="3">
    <source>
        <dbReference type="ARBA" id="ARBA00022692"/>
    </source>
</evidence>
<proteinExistence type="inferred from homology"/>
<evidence type="ECO:0000256" key="2">
    <source>
        <dbReference type="ARBA" id="ARBA00009045"/>
    </source>
</evidence>
<dbReference type="InterPro" id="IPR050925">
    <property type="entry name" value="Rhomboid_protease_S54"/>
</dbReference>
<dbReference type="InterPro" id="IPR022764">
    <property type="entry name" value="Peptidase_S54_rhomboid_dom"/>
</dbReference>
<accession>A0A1X9YYG4</accession>
<evidence type="ECO:0000313" key="10">
    <source>
        <dbReference type="Proteomes" id="UP000266292"/>
    </source>
</evidence>
<protein>
    <recommendedName>
        <fullName evidence="8">Peptidase S54 rhomboid domain-containing protein</fullName>
    </recommendedName>
</protein>
<dbReference type="Gene3D" id="1.20.1540.10">
    <property type="entry name" value="Rhomboid-like"/>
    <property type="match status" value="1"/>
</dbReference>
<reference evidence="10" key="1">
    <citation type="submission" date="2017-05" db="EMBL/GenBank/DDBJ databases">
        <authorList>
            <person name="Ray J."/>
            <person name="Price M."/>
            <person name="Deutschbauer A."/>
        </authorList>
    </citation>
    <scope>NUCLEOTIDE SEQUENCE [LARGE SCALE GENOMIC DNA]</scope>
    <source>
        <strain evidence="10">DSM 19842</strain>
    </source>
</reference>
<keyword evidence="6 7" id="KW-0472">Membrane</keyword>
<feature type="transmembrane region" description="Helical" evidence="7">
    <location>
        <begin position="118"/>
        <end position="138"/>
    </location>
</feature>
<organism evidence="9 10">
    <name type="scientific">Pontibacter actiniarum</name>
    <dbReference type="NCBI Taxonomy" id="323450"/>
    <lineage>
        <taxon>Bacteria</taxon>
        <taxon>Pseudomonadati</taxon>
        <taxon>Bacteroidota</taxon>
        <taxon>Cytophagia</taxon>
        <taxon>Cytophagales</taxon>
        <taxon>Hymenobacteraceae</taxon>
        <taxon>Pontibacter</taxon>
    </lineage>
</organism>
<dbReference type="InterPro" id="IPR035952">
    <property type="entry name" value="Rhomboid-like_sf"/>
</dbReference>
<dbReference type="PANTHER" id="PTHR43731:SF14">
    <property type="entry name" value="PRESENILIN-ASSOCIATED RHOMBOID-LIKE PROTEIN, MITOCHONDRIAL"/>
    <property type="match status" value="1"/>
</dbReference>
<feature type="transmembrane region" description="Helical" evidence="7">
    <location>
        <begin position="231"/>
        <end position="249"/>
    </location>
</feature>
<dbReference type="KEGG" id="pact:CA264_17410"/>
<dbReference type="GO" id="GO:0004252">
    <property type="term" value="F:serine-type endopeptidase activity"/>
    <property type="evidence" value="ECO:0007669"/>
    <property type="project" value="InterPro"/>
</dbReference>
<feature type="transmembrane region" description="Helical" evidence="7">
    <location>
        <begin position="208"/>
        <end position="225"/>
    </location>
</feature>
<keyword evidence="4" id="KW-0378">Hydrolase</keyword>
<evidence type="ECO:0000256" key="5">
    <source>
        <dbReference type="ARBA" id="ARBA00022989"/>
    </source>
</evidence>
<evidence type="ECO:0000256" key="6">
    <source>
        <dbReference type="ARBA" id="ARBA00023136"/>
    </source>
</evidence>
<evidence type="ECO:0000259" key="8">
    <source>
        <dbReference type="Pfam" id="PF01694"/>
    </source>
</evidence>
<keyword evidence="5 7" id="KW-1133">Transmembrane helix</keyword>
<evidence type="ECO:0000256" key="7">
    <source>
        <dbReference type="SAM" id="Phobius"/>
    </source>
</evidence>
<dbReference type="Proteomes" id="UP000266292">
    <property type="component" value="Chromosome"/>
</dbReference>
<dbReference type="Pfam" id="PF01694">
    <property type="entry name" value="Rhomboid"/>
    <property type="match status" value="1"/>
</dbReference>
<evidence type="ECO:0000256" key="1">
    <source>
        <dbReference type="ARBA" id="ARBA00004141"/>
    </source>
</evidence>
<sequence>MHTQYEPQAVLAVLAELERRGVPVAQPEQLKQELLQAQEPPQPETLAQKGRGFLQVFVPKPHYFVTPILLNLNLLVFVAGALLGVHVLDPDAARLVELGANFGPYTLTGEWWRLLTSMFLHGGLVHLLFNMVALVNIGTQLEALVGRVQFVLAYVLCGLAGSVVSLWWTSPEVSVSVGASGAIFGMFGMLLMVLLLERELDWKSKRAILGNMVFVIGINLAYGMRGGIDNAAHIGGLLAGVVFGSVLLLRSGRYITQAYGAVGNAITVAAGALVLLVWFLQIPFTGTVRYVYVMEEVGELERSALEAALALDAAGDTYKPEEVLPLLEQGVRAWEASEVLLESVDDAPAGEEKRVATMLDYVRLRKLSYQLLHDDMAAGRPLMHPKQQQMMSAISHFAAQLQGRDPREER</sequence>
<feature type="domain" description="Peptidase S54 rhomboid" evidence="8">
    <location>
        <begin position="109"/>
        <end position="248"/>
    </location>
</feature>
<dbReference type="AlphaFoldDB" id="A0A1X9YYG4"/>
<feature type="transmembrane region" description="Helical" evidence="7">
    <location>
        <begin position="261"/>
        <end position="280"/>
    </location>
</feature>
<dbReference type="SUPFAM" id="SSF144091">
    <property type="entry name" value="Rhomboid-like"/>
    <property type="match status" value="1"/>
</dbReference>
<gene>
    <name evidence="9" type="ORF">CA264_17410</name>
</gene>
<name>A0A1X9YYG4_9BACT</name>
<evidence type="ECO:0000313" key="9">
    <source>
        <dbReference type="EMBL" id="ARS37928.1"/>
    </source>
</evidence>
<feature type="transmembrane region" description="Helical" evidence="7">
    <location>
        <begin position="175"/>
        <end position="196"/>
    </location>
</feature>
<dbReference type="GO" id="GO:0016020">
    <property type="term" value="C:membrane"/>
    <property type="evidence" value="ECO:0007669"/>
    <property type="project" value="UniProtKB-SubCell"/>
</dbReference>
<comment type="similarity">
    <text evidence="2">Belongs to the peptidase S54 family.</text>
</comment>
<dbReference type="EMBL" id="CP021235">
    <property type="protein sequence ID" value="ARS37928.1"/>
    <property type="molecule type" value="Genomic_DNA"/>
</dbReference>
<dbReference type="STRING" id="709015.GCA_000472485_03515"/>
<feature type="transmembrane region" description="Helical" evidence="7">
    <location>
        <begin position="150"/>
        <end position="169"/>
    </location>
</feature>
<comment type="subcellular location">
    <subcellularLocation>
        <location evidence="1">Membrane</location>
        <topology evidence="1">Multi-pass membrane protein</topology>
    </subcellularLocation>
</comment>
<keyword evidence="10" id="KW-1185">Reference proteome</keyword>
<evidence type="ECO:0000256" key="4">
    <source>
        <dbReference type="ARBA" id="ARBA00022801"/>
    </source>
</evidence>